<dbReference type="InterPro" id="IPR002347">
    <property type="entry name" value="SDR_fam"/>
</dbReference>
<dbReference type="GO" id="GO:0016491">
    <property type="term" value="F:oxidoreductase activity"/>
    <property type="evidence" value="ECO:0007669"/>
    <property type="project" value="UniProtKB-KW"/>
</dbReference>
<organism evidence="4 5">
    <name type="scientific">Oryzicola mucosus</name>
    <dbReference type="NCBI Taxonomy" id="2767425"/>
    <lineage>
        <taxon>Bacteria</taxon>
        <taxon>Pseudomonadati</taxon>
        <taxon>Pseudomonadota</taxon>
        <taxon>Alphaproteobacteria</taxon>
        <taxon>Hyphomicrobiales</taxon>
        <taxon>Phyllobacteriaceae</taxon>
        <taxon>Oryzicola</taxon>
    </lineage>
</organism>
<evidence type="ECO:0000256" key="1">
    <source>
        <dbReference type="ARBA" id="ARBA00006484"/>
    </source>
</evidence>
<evidence type="ECO:0000313" key="5">
    <source>
        <dbReference type="Proteomes" id="UP000643405"/>
    </source>
</evidence>
<dbReference type="PANTHER" id="PTHR43639:SF1">
    <property type="entry name" value="SHORT-CHAIN DEHYDROGENASE_REDUCTASE FAMILY PROTEIN"/>
    <property type="match status" value="1"/>
</dbReference>
<evidence type="ECO:0000256" key="2">
    <source>
        <dbReference type="ARBA" id="ARBA00023002"/>
    </source>
</evidence>
<comment type="similarity">
    <text evidence="1 3">Belongs to the short-chain dehydrogenases/reductases (SDR) family.</text>
</comment>
<evidence type="ECO:0000313" key="4">
    <source>
        <dbReference type="EMBL" id="MBD0415769.1"/>
    </source>
</evidence>
<gene>
    <name evidence="4" type="ORF">ICI42_13995</name>
</gene>
<dbReference type="RefSeq" id="WP_188165208.1">
    <property type="nucleotide sequence ID" value="NZ_JACVVX010000004.1"/>
</dbReference>
<evidence type="ECO:0000256" key="3">
    <source>
        <dbReference type="RuleBase" id="RU000363"/>
    </source>
</evidence>
<protein>
    <submittedName>
        <fullName evidence="4">SDR family oxidoreductase</fullName>
    </submittedName>
</protein>
<dbReference type="NCBIfam" id="NF006597">
    <property type="entry name" value="PRK09134.1"/>
    <property type="match status" value="1"/>
</dbReference>
<proteinExistence type="inferred from homology"/>
<dbReference type="PRINTS" id="PR00081">
    <property type="entry name" value="GDHRDH"/>
</dbReference>
<keyword evidence="2" id="KW-0560">Oxidoreductase</keyword>
<dbReference type="Gene3D" id="3.40.50.720">
    <property type="entry name" value="NAD(P)-binding Rossmann-like Domain"/>
    <property type="match status" value="1"/>
</dbReference>
<dbReference type="PANTHER" id="PTHR43639">
    <property type="entry name" value="OXIDOREDUCTASE, SHORT-CHAIN DEHYDROGENASE/REDUCTASE FAMILY (AFU_ORTHOLOGUE AFUA_5G02870)"/>
    <property type="match status" value="1"/>
</dbReference>
<dbReference type="Proteomes" id="UP000643405">
    <property type="component" value="Unassembled WGS sequence"/>
</dbReference>
<dbReference type="AlphaFoldDB" id="A0A8J6PUA4"/>
<keyword evidence="5" id="KW-1185">Reference proteome</keyword>
<sequence>MNEAKTGTALVTGGARRIGRAIAEDLAANGFAVAIHCNASRKDADALAEAIRGRGGVAAVVQADLENTREVDGLIEAAASLLGPLDVLVNNASVFEDDSVTDFEAEIWDRHFAVHVKAPALLTRRFAAALPDGRDGLVVNMIDQRVWKPTPRYFSYQLSKSTLWTATQTMAQALAPRIRVNAIGPGPTLANSSQDKTEFAAEVDNVLLRRGPDLAEFGRTVRYLWETRSVTGQMIALDGGQHLAWETPDVTGGIE</sequence>
<name>A0A8J6PUA4_9HYPH</name>
<dbReference type="SUPFAM" id="SSF51735">
    <property type="entry name" value="NAD(P)-binding Rossmann-fold domains"/>
    <property type="match status" value="1"/>
</dbReference>
<reference evidence="4" key="1">
    <citation type="submission" date="2020-09" db="EMBL/GenBank/DDBJ databases">
        <title>Genome seq and assembly of Tianweitania sp.</title>
        <authorList>
            <person name="Chhetri G."/>
        </authorList>
    </citation>
    <scope>NUCLEOTIDE SEQUENCE</scope>
    <source>
        <strain evidence="4">Rool2</strain>
    </source>
</reference>
<dbReference type="EMBL" id="JACVVX010000004">
    <property type="protein sequence ID" value="MBD0415769.1"/>
    <property type="molecule type" value="Genomic_DNA"/>
</dbReference>
<accession>A0A8J6PUA4</accession>
<dbReference type="PRINTS" id="PR00080">
    <property type="entry name" value="SDRFAMILY"/>
</dbReference>
<dbReference type="InterPro" id="IPR036291">
    <property type="entry name" value="NAD(P)-bd_dom_sf"/>
</dbReference>
<comment type="caution">
    <text evidence="4">The sequence shown here is derived from an EMBL/GenBank/DDBJ whole genome shotgun (WGS) entry which is preliminary data.</text>
</comment>
<dbReference type="Pfam" id="PF00106">
    <property type="entry name" value="adh_short"/>
    <property type="match status" value="1"/>
</dbReference>